<dbReference type="GO" id="GO:0016874">
    <property type="term" value="F:ligase activity"/>
    <property type="evidence" value="ECO:0007669"/>
    <property type="project" value="UniProtKB-KW"/>
</dbReference>
<dbReference type="AlphaFoldDB" id="A0A1C4C399"/>
<dbReference type="Gene3D" id="3.40.50.12780">
    <property type="entry name" value="N-terminal domain of ligase-like"/>
    <property type="match status" value="1"/>
</dbReference>
<dbReference type="InterPro" id="IPR050237">
    <property type="entry name" value="ATP-dep_AMP-bd_enzyme"/>
</dbReference>
<evidence type="ECO:0000313" key="4">
    <source>
        <dbReference type="Proteomes" id="UP000198975"/>
    </source>
</evidence>
<evidence type="ECO:0000256" key="2">
    <source>
        <dbReference type="ARBA" id="ARBA00022598"/>
    </source>
</evidence>
<dbReference type="OrthoDB" id="9787658at2"/>
<accession>A0A1C4C399</accession>
<dbReference type="Proteomes" id="UP000198975">
    <property type="component" value="Unassembled WGS sequence"/>
</dbReference>
<keyword evidence="2 3" id="KW-0436">Ligase</keyword>
<keyword evidence="4" id="KW-1185">Reference proteome</keyword>
<proteinExistence type="inferred from homology"/>
<evidence type="ECO:0000256" key="1">
    <source>
        <dbReference type="ARBA" id="ARBA00006432"/>
    </source>
</evidence>
<dbReference type="SUPFAM" id="SSF56801">
    <property type="entry name" value="Acetyl-CoA synthetase-like"/>
    <property type="match status" value="1"/>
</dbReference>
<sequence>MKTLPFAAWLNSPRTAETPIAWLGDQTWTLGHLRHDVSQCVAQLTQQPGKRWALCFENSYLFIVALLASLHAGKTPVIPGHSRVSLLAEQQSLFDGVLSDRPLNWEGPHYVVASDNRQAADVPTFPALREDAYVELFTSGSTGQPRRVIKPIACLDKEAALLAARFADRLAGCRVVASVVPQHLYGLTFRIFLPMSLGLPLHAAMLYYAEQLAALDGQHRYAFISSPAFLKRLDPRLSPPPVSLILSAGGMLPWRDVQETANWLGVWPDEIYGSTETGILAWRYRQQDNISWLPFPGVTIEQEAESFRAHSPLIPEPDGLLLDDELIFDASGTFLIAGRRGRVVKIEEKRISLTEIERRVLALGGIREAAALPVSRGGRQGVGVLLVLDDEMRTQWQHSDSKALELSWRRALIPWLEPVAVPRYWRILDEIPVNSMNKRVYAQLQELFHETP</sequence>
<protein>
    <submittedName>
        <fullName evidence="3">Acyl-coenzyme A synthetase/AMP-(Fatty) acid ligase</fullName>
    </submittedName>
</protein>
<dbReference type="InterPro" id="IPR042099">
    <property type="entry name" value="ANL_N_sf"/>
</dbReference>
<dbReference type="PANTHER" id="PTHR43767">
    <property type="entry name" value="LONG-CHAIN-FATTY-ACID--COA LIGASE"/>
    <property type="match status" value="1"/>
</dbReference>
<organism evidence="3 4">
    <name type="scientific">Kosakonia oryzendophytica</name>
    <dbReference type="NCBI Taxonomy" id="1005665"/>
    <lineage>
        <taxon>Bacteria</taxon>
        <taxon>Pseudomonadati</taxon>
        <taxon>Pseudomonadota</taxon>
        <taxon>Gammaproteobacteria</taxon>
        <taxon>Enterobacterales</taxon>
        <taxon>Enterobacteriaceae</taxon>
        <taxon>Kosakonia</taxon>
    </lineage>
</organism>
<comment type="similarity">
    <text evidence="1">Belongs to the ATP-dependent AMP-binding enzyme family.</text>
</comment>
<dbReference type="Gene3D" id="3.30.300.30">
    <property type="match status" value="1"/>
</dbReference>
<dbReference type="RefSeq" id="WP_088238349.1">
    <property type="nucleotide sequence ID" value="NZ_FMAY01000006.1"/>
</dbReference>
<reference evidence="4" key="1">
    <citation type="submission" date="2016-08" db="EMBL/GenBank/DDBJ databases">
        <authorList>
            <person name="Varghese N."/>
            <person name="Submissions Spin"/>
        </authorList>
    </citation>
    <scope>NUCLEOTIDE SEQUENCE [LARGE SCALE GENOMIC DNA]</scope>
    <source>
        <strain evidence="4">REICA_082</strain>
    </source>
</reference>
<name>A0A1C4C399_9ENTR</name>
<evidence type="ECO:0000313" key="3">
    <source>
        <dbReference type="EMBL" id="SCC13560.1"/>
    </source>
</evidence>
<dbReference type="EMBL" id="FMAY01000006">
    <property type="protein sequence ID" value="SCC13560.1"/>
    <property type="molecule type" value="Genomic_DNA"/>
</dbReference>
<gene>
    <name evidence="3" type="ORF">GA0061071_106222</name>
</gene>
<dbReference type="InterPro" id="IPR045851">
    <property type="entry name" value="AMP-bd_C_sf"/>
</dbReference>
<dbReference type="PANTHER" id="PTHR43767:SF8">
    <property type="entry name" value="LONG-CHAIN-FATTY-ACID--COA LIGASE"/>
    <property type="match status" value="1"/>
</dbReference>